<dbReference type="InterPro" id="IPR052375">
    <property type="entry name" value="Complex_I_20kDa-like"/>
</dbReference>
<feature type="region of interest" description="Disordered" evidence="7">
    <location>
        <begin position="207"/>
        <end position="232"/>
    </location>
</feature>
<dbReference type="EMBL" id="QNRQ01000010">
    <property type="protein sequence ID" value="RBP37123.1"/>
    <property type="molecule type" value="Genomic_DNA"/>
</dbReference>
<feature type="compositionally biased region" description="Low complexity" evidence="7">
    <location>
        <begin position="207"/>
        <end position="226"/>
    </location>
</feature>
<evidence type="ECO:0000256" key="2">
    <source>
        <dbReference type="ARBA" id="ARBA00009173"/>
    </source>
</evidence>
<dbReference type="Proteomes" id="UP000253628">
    <property type="component" value="Unassembled WGS sequence"/>
</dbReference>
<dbReference type="OrthoDB" id="9786737at2"/>
<gene>
    <name evidence="9" type="ORF">DFR37_11076</name>
</gene>
<organism evidence="9 10">
    <name type="scientific">Eoetvoesiella caeni</name>
    <dbReference type="NCBI Taxonomy" id="645616"/>
    <lineage>
        <taxon>Bacteria</taxon>
        <taxon>Pseudomonadati</taxon>
        <taxon>Pseudomonadota</taxon>
        <taxon>Betaproteobacteria</taxon>
        <taxon>Burkholderiales</taxon>
        <taxon>Alcaligenaceae</taxon>
        <taxon>Eoetvoesiella</taxon>
    </lineage>
</organism>
<evidence type="ECO:0000259" key="8">
    <source>
        <dbReference type="Pfam" id="PF01058"/>
    </source>
</evidence>
<dbReference type="Pfam" id="PF01058">
    <property type="entry name" value="Oxidored_q6"/>
    <property type="match status" value="1"/>
</dbReference>
<evidence type="ECO:0000256" key="7">
    <source>
        <dbReference type="SAM" id="MobiDB-lite"/>
    </source>
</evidence>
<keyword evidence="10" id="KW-1185">Reference proteome</keyword>
<dbReference type="RefSeq" id="WP_113934329.1">
    <property type="nucleotide sequence ID" value="NZ_JACCEU010000003.1"/>
</dbReference>
<protein>
    <submittedName>
        <fullName evidence="9">Ni,Fe-hydrogenase III small subunit</fullName>
    </submittedName>
</protein>
<proteinExistence type="inferred from homology"/>
<dbReference type="PANTHER" id="PTHR42989:SF1">
    <property type="entry name" value="FORMATE HYDROGENLYASE SUBUNIT 7-RELATED"/>
    <property type="match status" value="1"/>
</dbReference>
<dbReference type="InterPro" id="IPR006137">
    <property type="entry name" value="NADH_UbQ_OxRdtase-like_20kDa"/>
</dbReference>
<evidence type="ECO:0000256" key="4">
    <source>
        <dbReference type="ARBA" id="ARBA00022723"/>
    </source>
</evidence>
<evidence type="ECO:0000313" key="10">
    <source>
        <dbReference type="Proteomes" id="UP000253628"/>
    </source>
</evidence>
<evidence type="ECO:0000313" key="9">
    <source>
        <dbReference type="EMBL" id="RBP37123.1"/>
    </source>
</evidence>
<dbReference type="GO" id="GO:0046872">
    <property type="term" value="F:metal ion binding"/>
    <property type="evidence" value="ECO:0007669"/>
    <property type="project" value="UniProtKB-KW"/>
</dbReference>
<keyword evidence="3" id="KW-0004">4Fe-4S</keyword>
<evidence type="ECO:0000256" key="3">
    <source>
        <dbReference type="ARBA" id="ARBA00022485"/>
    </source>
</evidence>
<dbReference type="SUPFAM" id="SSF56770">
    <property type="entry name" value="HydA/Nqo6-like"/>
    <property type="match status" value="1"/>
</dbReference>
<keyword evidence="5" id="KW-0408">Iron</keyword>
<dbReference type="AlphaFoldDB" id="A0A366H6M8"/>
<dbReference type="PANTHER" id="PTHR42989">
    <property type="entry name" value="HYDROGENASE-4 COMPONENT I"/>
    <property type="match status" value="1"/>
</dbReference>
<feature type="domain" description="NADH:ubiquinone oxidoreductase-like 20kDa subunit" evidence="8">
    <location>
        <begin position="91"/>
        <end position="188"/>
    </location>
</feature>
<comment type="cofactor">
    <cofactor evidence="1">
        <name>[4Fe-4S] cluster</name>
        <dbReference type="ChEBI" id="CHEBI:49883"/>
    </cofactor>
</comment>
<evidence type="ECO:0000256" key="5">
    <source>
        <dbReference type="ARBA" id="ARBA00023004"/>
    </source>
</evidence>
<sequence length="232" mass="23952">MANWTLTSLARGIRTLHWPRNADLPPGAVPVRLHGLAAAPAWGENDASWVLRTEGSRGPLPARFRHSVHFRFVDAGADGALIGEVRLLDAPPYNLHRFGIFVTASPRAADVLLVGGPVTEAMRGPLLKAYEAMPDPKRVVAIGDEAIDGGVFGKSFTSAGGVAEVIPVDFIVPGCPPPPAAIIQGLRAAAGQYEAAAPEINGVQDGASATVSAGATSPASPAPARRPSGDKP</sequence>
<keyword evidence="6" id="KW-0411">Iron-sulfur</keyword>
<reference evidence="9 10" key="1">
    <citation type="submission" date="2018-06" db="EMBL/GenBank/DDBJ databases">
        <title>Genomic Encyclopedia of Type Strains, Phase IV (KMG-IV): sequencing the most valuable type-strain genomes for metagenomic binning, comparative biology and taxonomic classification.</title>
        <authorList>
            <person name="Goeker M."/>
        </authorList>
    </citation>
    <scope>NUCLEOTIDE SEQUENCE [LARGE SCALE GENOMIC DNA]</scope>
    <source>
        <strain evidence="9 10">DSM 25520</strain>
    </source>
</reference>
<name>A0A366H6M8_9BURK</name>
<keyword evidence="4" id="KW-0479">Metal-binding</keyword>
<dbReference type="Gene3D" id="3.40.50.12280">
    <property type="match status" value="1"/>
</dbReference>
<evidence type="ECO:0000256" key="6">
    <source>
        <dbReference type="ARBA" id="ARBA00023014"/>
    </source>
</evidence>
<accession>A0A366H6M8</accession>
<comment type="caution">
    <text evidence="9">The sequence shown here is derived from an EMBL/GenBank/DDBJ whole genome shotgun (WGS) entry which is preliminary data.</text>
</comment>
<dbReference type="GO" id="GO:0051539">
    <property type="term" value="F:4 iron, 4 sulfur cluster binding"/>
    <property type="evidence" value="ECO:0007669"/>
    <property type="project" value="UniProtKB-KW"/>
</dbReference>
<evidence type="ECO:0000256" key="1">
    <source>
        <dbReference type="ARBA" id="ARBA00001966"/>
    </source>
</evidence>
<comment type="similarity">
    <text evidence="2">Belongs to the complex I 20 kDa subunit family.</text>
</comment>